<protein>
    <submittedName>
        <fullName evidence="3">F-box/FBD/LRR-repeat protein</fullName>
    </submittedName>
</protein>
<dbReference type="SUPFAM" id="SSF81383">
    <property type="entry name" value="F-box domain"/>
    <property type="match status" value="1"/>
</dbReference>
<dbReference type="Pfam" id="PF24758">
    <property type="entry name" value="LRR_At5g56370"/>
    <property type="match status" value="1"/>
</dbReference>
<accession>W9RPW7</accession>
<dbReference type="PROSITE" id="PS50181">
    <property type="entry name" value="FBOX"/>
    <property type="match status" value="1"/>
</dbReference>
<dbReference type="InterPro" id="IPR001810">
    <property type="entry name" value="F-box_dom"/>
</dbReference>
<keyword evidence="4" id="KW-1185">Reference proteome</keyword>
<keyword evidence="1" id="KW-0472">Membrane</keyword>
<evidence type="ECO:0000256" key="1">
    <source>
        <dbReference type="SAM" id="Phobius"/>
    </source>
</evidence>
<dbReference type="PANTHER" id="PTHR34145">
    <property type="entry name" value="OS02G0105600 PROTEIN"/>
    <property type="match status" value="1"/>
</dbReference>
<dbReference type="InterPro" id="IPR055411">
    <property type="entry name" value="LRR_FXL15/At3g58940/PEG3-like"/>
</dbReference>
<feature type="transmembrane region" description="Helical" evidence="1">
    <location>
        <begin position="12"/>
        <end position="32"/>
    </location>
</feature>
<dbReference type="Pfam" id="PF00646">
    <property type="entry name" value="F-box"/>
    <property type="match status" value="1"/>
</dbReference>
<dbReference type="AlphaFoldDB" id="W9RPW7"/>
<keyword evidence="1" id="KW-0812">Transmembrane</keyword>
<dbReference type="Proteomes" id="UP000030645">
    <property type="component" value="Unassembled WGS sequence"/>
</dbReference>
<reference evidence="4" key="1">
    <citation type="submission" date="2013-01" db="EMBL/GenBank/DDBJ databases">
        <title>Draft Genome Sequence of a Mulberry Tree, Morus notabilis C.K. Schneid.</title>
        <authorList>
            <person name="He N."/>
            <person name="Zhao S."/>
        </authorList>
    </citation>
    <scope>NUCLEOTIDE SEQUENCE</scope>
</reference>
<name>W9RPW7_9ROSA</name>
<dbReference type="InterPro" id="IPR036047">
    <property type="entry name" value="F-box-like_dom_sf"/>
</dbReference>
<evidence type="ECO:0000313" key="3">
    <source>
        <dbReference type="EMBL" id="EXC02641.1"/>
    </source>
</evidence>
<proteinExistence type="predicted"/>
<evidence type="ECO:0000313" key="4">
    <source>
        <dbReference type="Proteomes" id="UP000030645"/>
    </source>
</evidence>
<dbReference type="Gene3D" id="3.80.10.10">
    <property type="entry name" value="Ribonuclease Inhibitor"/>
    <property type="match status" value="1"/>
</dbReference>
<gene>
    <name evidence="3" type="ORF">L484_002306</name>
</gene>
<feature type="domain" description="F-box" evidence="2">
    <location>
        <begin position="3"/>
        <end position="51"/>
    </location>
</feature>
<dbReference type="Gene3D" id="1.20.1280.50">
    <property type="match status" value="1"/>
</dbReference>
<feature type="transmembrane region" description="Helical" evidence="1">
    <location>
        <begin position="390"/>
        <end position="409"/>
    </location>
</feature>
<dbReference type="InterPro" id="IPR053772">
    <property type="entry name" value="At1g61320/At1g61330-like"/>
</dbReference>
<dbReference type="InterPro" id="IPR032675">
    <property type="entry name" value="LRR_dom_sf"/>
</dbReference>
<sequence length="460" mass="54070">MDADRISKLPDHVIHHILSFLPTIDAVWTSLLSRHWRRMWYYVPTLEFSQFGNKDVEIFYNFVDDCLKHRMMGMHHNTMSVITRFNLNTVYRGRRSKVKLDRWLSFIAQPHLQKLVLNMFEYEPVRRRHYCLPEVVLNLASLTVLKLVFVELEACYPVSLPSLEYLYLGHVQMEDEILHTLLLGCPSLEELYIKDCDKLKSLRVSSSCLQFLDLSGNWETFTIKVEAINLQSFAFSNTAWKKPCSCRFDLASCKKIENLSLHGVSFYPDEDFASFISGLPLLESLALDQCDLIDIRNQHLKFLDVKTVRYKDRDQANWDEEDWDKVDWDEVDWDRIEISIDAPNLDSFKCYTKNLLVRFLMNSPNLSETFIHVGYCAETETRRREREREWIIVLIDVLFLVLLVELLMFPQVFRRNCRSPLPNVNKLKVEMGGYDEDGVRDALLWLAPSAETISIELEPF</sequence>
<keyword evidence="1" id="KW-1133">Transmembrane helix</keyword>
<dbReference type="SMART" id="SM00256">
    <property type="entry name" value="FBOX"/>
    <property type="match status" value="1"/>
</dbReference>
<evidence type="ECO:0000259" key="2">
    <source>
        <dbReference type="PROSITE" id="PS50181"/>
    </source>
</evidence>
<dbReference type="Pfam" id="PF07723">
    <property type="entry name" value="LRR_2"/>
    <property type="match status" value="1"/>
</dbReference>
<organism evidence="3 4">
    <name type="scientific">Morus notabilis</name>
    <dbReference type="NCBI Taxonomy" id="981085"/>
    <lineage>
        <taxon>Eukaryota</taxon>
        <taxon>Viridiplantae</taxon>
        <taxon>Streptophyta</taxon>
        <taxon>Embryophyta</taxon>
        <taxon>Tracheophyta</taxon>
        <taxon>Spermatophyta</taxon>
        <taxon>Magnoliopsida</taxon>
        <taxon>eudicotyledons</taxon>
        <taxon>Gunneridae</taxon>
        <taxon>Pentapetalae</taxon>
        <taxon>rosids</taxon>
        <taxon>fabids</taxon>
        <taxon>Rosales</taxon>
        <taxon>Moraceae</taxon>
        <taxon>Moreae</taxon>
        <taxon>Morus</taxon>
    </lineage>
</organism>
<dbReference type="InterPro" id="IPR013101">
    <property type="entry name" value="LRR_PRU1-like"/>
</dbReference>
<dbReference type="EMBL" id="KE345361">
    <property type="protein sequence ID" value="EXC02641.1"/>
    <property type="molecule type" value="Genomic_DNA"/>
</dbReference>
<dbReference type="SUPFAM" id="SSF52047">
    <property type="entry name" value="RNI-like"/>
    <property type="match status" value="1"/>
</dbReference>
<dbReference type="STRING" id="981085.W9RPW7"/>
<dbReference type="InterPro" id="IPR053781">
    <property type="entry name" value="F-box_AtFBL13-like"/>
</dbReference>
<dbReference type="CDD" id="cd22160">
    <property type="entry name" value="F-box_AtFBL13-like"/>
    <property type="match status" value="1"/>
</dbReference>